<dbReference type="InterPro" id="IPR051486">
    <property type="entry name" value="Hcy_S-methyltransferase"/>
</dbReference>
<evidence type="ECO:0000313" key="9">
    <source>
        <dbReference type="RefSeq" id="XP_015177478.1"/>
    </source>
</evidence>
<evidence type="ECO:0000259" key="7">
    <source>
        <dbReference type="PROSITE" id="PS50970"/>
    </source>
</evidence>
<keyword evidence="3 6" id="KW-0479">Metal-binding</keyword>
<feature type="binding site" evidence="6">
    <location>
        <position position="230"/>
    </location>
    <ligand>
        <name>Zn(2+)</name>
        <dbReference type="ChEBI" id="CHEBI:29105"/>
    </ligand>
</feature>
<feature type="binding site" evidence="6">
    <location>
        <position position="297"/>
    </location>
    <ligand>
        <name>Zn(2+)</name>
        <dbReference type="ChEBI" id="CHEBI:29105"/>
    </ligand>
</feature>
<keyword evidence="4 6" id="KW-0862">Zinc</keyword>
<evidence type="ECO:0000256" key="4">
    <source>
        <dbReference type="ARBA" id="ARBA00022833"/>
    </source>
</evidence>
<comment type="cofactor">
    <cofactor evidence="6">
        <name>Zn(2+)</name>
        <dbReference type="ChEBI" id="CHEBI:29105"/>
    </cofactor>
</comment>
<dbReference type="SUPFAM" id="SSF82282">
    <property type="entry name" value="Homocysteine S-methyltransferase"/>
    <property type="match status" value="1"/>
</dbReference>
<dbReference type="PIRSF" id="PIRSF037505">
    <property type="entry name" value="Betaine_HMT"/>
    <property type="match status" value="1"/>
</dbReference>
<dbReference type="RefSeq" id="XP_015177478.1">
    <property type="nucleotide sequence ID" value="XM_015321992.1"/>
</dbReference>
<dbReference type="InterPro" id="IPR036589">
    <property type="entry name" value="HCY_dom_sf"/>
</dbReference>
<evidence type="ECO:0000256" key="2">
    <source>
        <dbReference type="ARBA" id="ARBA00022679"/>
    </source>
</evidence>
<accession>A0ABM1IB91</accession>
<gene>
    <name evidence="9" type="primary">LOC107066927</name>
</gene>
<proteinExistence type="predicted"/>
<feature type="binding site" evidence="6">
    <location>
        <position position="298"/>
    </location>
    <ligand>
        <name>Zn(2+)</name>
        <dbReference type="ChEBI" id="CHEBI:29105"/>
    </ligand>
</feature>
<dbReference type="InterPro" id="IPR017226">
    <property type="entry name" value="BHMT-like"/>
</dbReference>
<dbReference type="NCBIfam" id="NF007020">
    <property type="entry name" value="PRK09485.1"/>
    <property type="match status" value="1"/>
</dbReference>
<dbReference type="PROSITE" id="PS50970">
    <property type="entry name" value="HCY"/>
    <property type="match status" value="1"/>
</dbReference>
<reference evidence="9" key="1">
    <citation type="submission" date="2025-08" db="UniProtKB">
        <authorList>
            <consortium name="RefSeq"/>
        </authorList>
    </citation>
    <scope>IDENTIFICATION</scope>
    <source>
        <tissue evidence="9">Whole body</tissue>
    </source>
</reference>
<protein>
    <submittedName>
        <fullName evidence="9">Homocysteine S-methyltransferase 1-like</fullName>
    </submittedName>
</protein>
<keyword evidence="1 6" id="KW-0489">Methyltransferase</keyword>
<keyword evidence="8" id="KW-1185">Reference proteome</keyword>
<evidence type="ECO:0000256" key="1">
    <source>
        <dbReference type="ARBA" id="ARBA00022603"/>
    </source>
</evidence>
<keyword evidence="2 6" id="KW-0808">Transferase</keyword>
<evidence type="ECO:0000256" key="5">
    <source>
        <dbReference type="ARBA" id="ARBA00034478"/>
    </source>
</evidence>
<sequence>MCEIKVLDGGFSTQLALHVGDKIDGDPLWTARFLATKPEAVYKTHLDFLRVGSDIIETNTYQASIDGFMKYLGLTKDDSNKLIYKAVECAKRAVKTYLEEVKDNPNVPNPKPLIAGSCGPYGAALHDGSEYSGHYCSDISLKVLKDWHRPRISSLLDAGVDLLAFETLPCKEEAEVLIELLKEFPNAKAWMCFSCKDGKSLVDGTDFQELVMQCYKNALPGQIIGFGVNCIAPQYVTSLLKGINKENSTDFIPLVVYPNSGEKYTVTEGWKEDKECYPSHEFIYEWLNYGVKYIGGCCRTQATDIKIIRFEVDTWIKTQNSTTSSS</sequence>
<dbReference type="GeneID" id="107066927"/>
<dbReference type="PANTHER" id="PTHR46015:SF1">
    <property type="entry name" value="HOMOCYSTEINE S-METHYLTRANSFERASE-LIKE ISOFORM 1"/>
    <property type="match status" value="1"/>
</dbReference>
<evidence type="ECO:0000256" key="6">
    <source>
        <dbReference type="PROSITE-ProRule" id="PRU00333"/>
    </source>
</evidence>
<comment type="pathway">
    <text evidence="5">Amino-acid biosynthesis; L-methionine biosynthesis via de novo pathway.</text>
</comment>
<evidence type="ECO:0000313" key="8">
    <source>
        <dbReference type="Proteomes" id="UP000694924"/>
    </source>
</evidence>
<evidence type="ECO:0000256" key="3">
    <source>
        <dbReference type="ARBA" id="ARBA00022723"/>
    </source>
</evidence>
<dbReference type="Pfam" id="PF02574">
    <property type="entry name" value="S-methyl_trans"/>
    <property type="match status" value="1"/>
</dbReference>
<name>A0ABM1IB91_POLDO</name>
<feature type="domain" description="Hcy-binding" evidence="7">
    <location>
        <begin position="1"/>
        <end position="312"/>
    </location>
</feature>
<dbReference type="Proteomes" id="UP000694924">
    <property type="component" value="Unplaced"/>
</dbReference>
<dbReference type="Gene3D" id="3.20.20.330">
    <property type="entry name" value="Homocysteine-binding-like domain"/>
    <property type="match status" value="1"/>
</dbReference>
<organism evidence="8 9">
    <name type="scientific">Polistes dominula</name>
    <name type="common">European paper wasp</name>
    <name type="synonym">Vespa dominula</name>
    <dbReference type="NCBI Taxonomy" id="743375"/>
    <lineage>
        <taxon>Eukaryota</taxon>
        <taxon>Metazoa</taxon>
        <taxon>Ecdysozoa</taxon>
        <taxon>Arthropoda</taxon>
        <taxon>Hexapoda</taxon>
        <taxon>Insecta</taxon>
        <taxon>Pterygota</taxon>
        <taxon>Neoptera</taxon>
        <taxon>Endopterygota</taxon>
        <taxon>Hymenoptera</taxon>
        <taxon>Apocrita</taxon>
        <taxon>Aculeata</taxon>
        <taxon>Vespoidea</taxon>
        <taxon>Vespidae</taxon>
        <taxon>Polistinae</taxon>
        <taxon>Polistini</taxon>
        <taxon>Polistes</taxon>
    </lineage>
</organism>
<dbReference type="InterPro" id="IPR003726">
    <property type="entry name" value="HCY_dom"/>
</dbReference>
<dbReference type="PANTHER" id="PTHR46015">
    <property type="entry name" value="ZGC:172121"/>
    <property type="match status" value="1"/>
</dbReference>